<evidence type="ECO:0000256" key="4">
    <source>
        <dbReference type="ARBA" id="ARBA00022989"/>
    </source>
</evidence>
<organism evidence="9 10">
    <name type="scientific">Azospirillum rugosum</name>
    <dbReference type="NCBI Taxonomy" id="416170"/>
    <lineage>
        <taxon>Bacteria</taxon>
        <taxon>Pseudomonadati</taxon>
        <taxon>Pseudomonadota</taxon>
        <taxon>Alphaproteobacteria</taxon>
        <taxon>Rhodospirillales</taxon>
        <taxon>Azospirillaceae</taxon>
        <taxon>Azospirillum</taxon>
    </lineage>
</organism>
<dbReference type="Proteomes" id="UP000781958">
    <property type="component" value="Unassembled WGS sequence"/>
</dbReference>
<keyword evidence="10" id="KW-1185">Reference proteome</keyword>
<feature type="transmembrane region" description="Helical" evidence="7">
    <location>
        <begin position="86"/>
        <end position="105"/>
    </location>
</feature>
<feature type="region of interest" description="Disordered" evidence="6">
    <location>
        <begin position="362"/>
        <end position="417"/>
    </location>
</feature>
<evidence type="ECO:0000256" key="1">
    <source>
        <dbReference type="ARBA" id="ARBA00004141"/>
    </source>
</evidence>
<keyword evidence="5 7" id="KW-0472">Membrane</keyword>
<evidence type="ECO:0000256" key="5">
    <source>
        <dbReference type="ARBA" id="ARBA00023136"/>
    </source>
</evidence>
<feature type="compositionally biased region" description="Low complexity" evidence="6">
    <location>
        <begin position="395"/>
        <end position="406"/>
    </location>
</feature>
<feature type="transmembrane region" description="Helical" evidence="7">
    <location>
        <begin position="249"/>
        <end position="269"/>
    </location>
</feature>
<feature type="transmembrane region" description="Helical" evidence="7">
    <location>
        <begin position="192"/>
        <end position="211"/>
    </location>
</feature>
<evidence type="ECO:0000256" key="3">
    <source>
        <dbReference type="ARBA" id="ARBA00022692"/>
    </source>
</evidence>
<comment type="similarity">
    <text evidence="2">Belongs to the TrbL/VirB6 family.</text>
</comment>
<proteinExistence type="inferred from homology"/>
<keyword evidence="8" id="KW-0732">Signal</keyword>
<gene>
    <name evidence="9" type="ORF">J2851_006926</name>
</gene>
<feature type="transmembrane region" description="Helical" evidence="7">
    <location>
        <begin position="164"/>
        <end position="185"/>
    </location>
</feature>
<accession>A0ABS4SX18</accession>
<feature type="signal peptide" evidence="8">
    <location>
        <begin position="1"/>
        <end position="28"/>
    </location>
</feature>
<name>A0ABS4SX18_9PROT</name>
<dbReference type="RefSeq" id="WP_209773396.1">
    <property type="nucleotide sequence ID" value="NZ_JAGINP010000041.1"/>
</dbReference>
<evidence type="ECO:0000256" key="2">
    <source>
        <dbReference type="ARBA" id="ARBA00007802"/>
    </source>
</evidence>
<evidence type="ECO:0000256" key="7">
    <source>
        <dbReference type="SAM" id="Phobius"/>
    </source>
</evidence>
<evidence type="ECO:0000256" key="6">
    <source>
        <dbReference type="SAM" id="MobiDB-lite"/>
    </source>
</evidence>
<dbReference type="InterPro" id="IPR007688">
    <property type="entry name" value="Conjugal_tfr_TrbL/VirB6"/>
</dbReference>
<reference evidence="9 10" key="1">
    <citation type="submission" date="2021-03" db="EMBL/GenBank/DDBJ databases">
        <title>Genomic Encyclopedia of Type Strains, Phase III (KMG-III): the genomes of soil and plant-associated and newly described type strains.</title>
        <authorList>
            <person name="Whitman W."/>
        </authorList>
    </citation>
    <scope>NUCLEOTIDE SEQUENCE [LARGE SCALE GENOMIC DNA]</scope>
    <source>
        <strain evidence="9 10">IMMIB AFH-6</strain>
    </source>
</reference>
<keyword evidence="3 7" id="KW-0812">Transmembrane</keyword>
<dbReference type="NCBIfam" id="TIGR02783">
    <property type="entry name" value="TrbL_P"/>
    <property type="match status" value="1"/>
</dbReference>
<comment type="caution">
    <text evidence="9">The sequence shown here is derived from an EMBL/GenBank/DDBJ whole genome shotgun (WGS) entry which is preliminary data.</text>
</comment>
<dbReference type="Pfam" id="PF04610">
    <property type="entry name" value="TrbL"/>
    <property type="match status" value="1"/>
</dbReference>
<comment type="subcellular location">
    <subcellularLocation>
        <location evidence="1">Membrane</location>
        <topology evidence="1">Multi-pass membrane protein</topology>
    </subcellularLocation>
</comment>
<feature type="transmembrane region" description="Helical" evidence="7">
    <location>
        <begin position="217"/>
        <end position="237"/>
    </location>
</feature>
<evidence type="ECO:0000313" key="9">
    <source>
        <dbReference type="EMBL" id="MBP2297107.1"/>
    </source>
</evidence>
<sequence>MKRNLDWPRWVPIILAAAIIAVSCEATAQTTNNSLDSIVRLYRDHSAAWQTVLRNYAISLFWLLAGIEFTWAAIRLALKGADFGEWVAEVTNQILFIGFFLILLLNSADYAEAIVNSFREAANQASVAGGGTGRISPSNIFEVGVNLALRVVGQVSLAKLAESAGFLIAALVVLICFALIAAFLILALVESYIVISAGVLLMGFGGSRWTKDYAVKVMVYAVAVGAKLLVLQLLIGLGQAMILSWEAQVVSNTSDVFVIVGSSVVMLAVTKVVPDMVQSLVNGTAPSGGGALVGATAAVGGAVAGVAAGAAGAGMAVGGASKLASAQLASSGLSSSPPPAFAARMAARAAGNLGQAAVQDVGRRLSGRHHGTMGGRMGESMIHKARELRAAAEKPQAPQAPQQGQPPGQPDNVIRPE</sequence>
<feature type="transmembrane region" description="Helical" evidence="7">
    <location>
        <begin position="289"/>
        <end position="317"/>
    </location>
</feature>
<protein>
    <submittedName>
        <fullName evidence="9">Type IV secretion system protein TrbL</fullName>
    </submittedName>
</protein>
<feature type="transmembrane region" description="Helical" evidence="7">
    <location>
        <begin position="52"/>
        <end position="74"/>
    </location>
</feature>
<keyword evidence="4 7" id="KW-1133">Transmembrane helix</keyword>
<feature type="chain" id="PRO_5045678102" evidence="8">
    <location>
        <begin position="29"/>
        <end position="417"/>
    </location>
</feature>
<evidence type="ECO:0000313" key="10">
    <source>
        <dbReference type="Proteomes" id="UP000781958"/>
    </source>
</evidence>
<dbReference type="EMBL" id="JAGINP010000041">
    <property type="protein sequence ID" value="MBP2297107.1"/>
    <property type="molecule type" value="Genomic_DNA"/>
</dbReference>
<dbReference type="PROSITE" id="PS51257">
    <property type="entry name" value="PROKAR_LIPOPROTEIN"/>
    <property type="match status" value="1"/>
</dbReference>
<evidence type="ECO:0000256" key="8">
    <source>
        <dbReference type="SAM" id="SignalP"/>
    </source>
</evidence>
<dbReference type="InterPro" id="IPR014150">
    <property type="entry name" value="Conjugal_tfr_TrbL"/>
</dbReference>
<feature type="compositionally biased region" description="Basic and acidic residues" evidence="6">
    <location>
        <begin position="381"/>
        <end position="392"/>
    </location>
</feature>